<dbReference type="InterPro" id="IPR036977">
    <property type="entry name" value="DNA_primase_Znf_CHC2"/>
</dbReference>
<dbReference type="InterPro" id="IPR002694">
    <property type="entry name" value="Znf_CHC2"/>
</dbReference>
<evidence type="ECO:0000313" key="5">
    <source>
        <dbReference type="EMBL" id="KKM83997.1"/>
    </source>
</evidence>
<dbReference type="Gene3D" id="3.90.580.10">
    <property type="entry name" value="Zinc finger, CHC2-type domain"/>
    <property type="match status" value="1"/>
</dbReference>
<dbReference type="Pfam" id="PF01807">
    <property type="entry name" value="Zn_ribbon_DnaG"/>
    <property type="match status" value="1"/>
</dbReference>
<accession>A0A0F9NRV1</accession>
<dbReference type="CDD" id="cd01029">
    <property type="entry name" value="TOPRIM_primases"/>
    <property type="match status" value="1"/>
</dbReference>
<evidence type="ECO:0000256" key="3">
    <source>
        <dbReference type="ARBA" id="ARBA00022833"/>
    </source>
</evidence>
<dbReference type="PANTHER" id="PTHR30313">
    <property type="entry name" value="DNA PRIMASE"/>
    <property type="match status" value="1"/>
</dbReference>
<sequence>MDKTFELWDNENKEVVSVKAKRAGKEWNCLCPFHDDKTPSMFINEEKGVYICYGSCGKSGKLHDPDYKKEGGKFVINKIYNYRDKDGNMVFQTLRQFTPKDFRQRRPDGKGGWIWNLDGVEDIPYNLPDIVNSDKNIIIPEGEKDCDNLKAIGLCATTNHGGANKKWSKDLNKYFKDRSVVIIMDNDALDPKSGYRIGEKHAHEIAENLHKIAKTVTVISLPGLKDKEDVSNWLENGGTRDELIKIMQAKPLWKPADKPKKAKIKSKVKEPTKESLNNIPFKFLGYNYGSFYYLPNRAIQVVQLSKENHKKNSLMTLAPLRWWEIAFPTDAGSCHWDSAVDWCYRMSEDAGTFDQTLIRGCGAWYDDDRVVVHLGNKLYVDGEIMKIDKLDTKFIYEIANPANIDFDNPLNDKEAKKFLEIVKQLPWENPMSAYLFAGWCISAIICGALDWRPHIWITGSMGTGKTFIMDDIVGALLDNQSLKVKSNTTEPGIRQGLRNNAFPILFDEAENKQVFNQERMAKIIEIMRHSSSQSGAVVLKGSSSGNVIEYRIRSSFCMASILAKIDDKADESRICVLHLKKIIPPSAGIIMFNEFKKIVAHNFTKKYFSGMRARAINLIPIIRQNIQAFALYFSEQFGQRYGDQFGTLLSCAWALHRSSLTTEEIARKWIIERNWDEQSEGSEKTEENDCLQSILQHPMRFDIGDDRLIIELLYAALGKDISYGRDSSDKSKEMLARNGLKIDDDYLYISDSHLGIKSILSKTPWNTKWRDILRRLPDALIKNCSRFGHLTHRATAIPIELVFTDKMKFGMEKVKDGEADRER</sequence>
<dbReference type="AlphaFoldDB" id="A0A0F9NRV1"/>
<gene>
    <name evidence="5" type="ORF">LCGC14_1303610</name>
</gene>
<dbReference type="GO" id="GO:0005737">
    <property type="term" value="C:cytoplasm"/>
    <property type="evidence" value="ECO:0007669"/>
    <property type="project" value="TreeGrafter"/>
</dbReference>
<dbReference type="InterPro" id="IPR050219">
    <property type="entry name" value="DnaG_primase"/>
</dbReference>
<organism evidence="5">
    <name type="scientific">marine sediment metagenome</name>
    <dbReference type="NCBI Taxonomy" id="412755"/>
    <lineage>
        <taxon>unclassified sequences</taxon>
        <taxon>metagenomes</taxon>
        <taxon>ecological metagenomes</taxon>
    </lineage>
</organism>
<name>A0A0F9NRV1_9ZZZZ</name>
<dbReference type="InterPro" id="IPR034154">
    <property type="entry name" value="TOPRIM_DnaG/twinkle"/>
</dbReference>
<dbReference type="PANTHER" id="PTHR30313:SF2">
    <property type="entry name" value="DNA PRIMASE"/>
    <property type="match status" value="1"/>
</dbReference>
<dbReference type="SMART" id="SM00400">
    <property type="entry name" value="ZnF_CHCC"/>
    <property type="match status" value="1"/>
</dbReference>
<evidence type="ECO:0000259" key="4">
    <source>
        <dbReference type="SMART" id="SM00400"/>
    </source>
</evidence>
<dbReference type="GO" id="GO:0003677">
    <property type="term" value="F:DNA binding"/>
    <property type="evidence" value="ECO:0007669"/>
    <property type="project" value="InterPro"/>
</dbReference>
<dbReference type="EMBL" id="LAZR01007630">
    <property type="protein sequence ID" value="KKM83997.1"/>
    <property type="molecule type" value="Genomic_DNA"/>
</dbReference>
<feature type="domain" description="Zinc finger CHC2-type" evidence="4">
    <location>
        <begin position="27"/>
        <end position="95"/>
    </location>
</feature>
<keyword evidence="1" id="KW-0479">Metal-binding</keyword>
<evidence type="ECO:0000256" key="1">
    <source>
        <dbReference type="ARBA" id="ARBA00022723"/>
    </source>
</evidence>
<proteinExistence type="predicted"/>
<dbReference type="InterPro" id="IPR027417">
    <property type="entry name" value="P-loop_NTPase"/>
</dbReference>
<dbReference type="SUPFAM" id="SSF52540">
    <property type="entry name" value="P-loop containing nucleoside triphosphate hydrolases"/>
    <property type="match status" value="1"/>
</dbReference>
<protein>
    <recommendedName>
        <fullName evidence="4">Zinc finger CHC2-type domain-containing protein</fullName>
    </recommendedName>
</protein>
<dbReference type="GO" id="GO:0008270">
    <property type="term" value="F:zinc ion binding"/>
    <property type="evidence" value="ECO:0007669"/>
    <property type="project" value="UniProtKB-KW"/>
</dbReference>
<dbReference type="Gene3D" id="3.40.1360.10">
    <property type="match status" value="1"/>
</dbReference>
<keyword evidence="2" id="KW-0863">Zinc-finger</keyword>
<comment type="caution">
    <text evidence="5">The sequence shown here is derived from an EMBL/GenBank/DDBJ whole genome shotgun (WGS) entry which is preliminary data.</text>
</comment>
<dbReference type="GO" id="GO:0006269">
    <property type="term" value="P:DNA replication, synthesis of primer"/>
    <property type="evidence" value="ECO:0007669"/>
    <property type="project" value="TreeGrafter"/>
</dbReference>
<evidence type="ECO:0000256" key="2">
    <source>
        <dbReference type="ARBA" id="ARBA00022771"/>
    </source>
</evidence>
<reference evidence="5" key="1">
    <citation type="journal article" date="2015" name="Nature">
        <title>Complex archaea that bridge the gap between prokaryotes and eukaryotes.</title>
        <authorList>
            <person name="Spang A."/>
            <person name="Saw J.H."/>
            <person name="Jorgensen S.L."/>
            <person name="Zaremba-Niedzwiedzka K."/>
            <person name="Martijn J."/>
            <person name="Lind A.E."/>
            <person name="van Eijk R."/>
            <person name="Schleper C."/>
            <person name="Guy L."/>
            <person name="Ettema T.J."/>
        </authorList>
    </citation>
    <scope>NUCLEOTIDE SEQUENCE</scope>
</reference>
<dbReference type="GO" id="GO:0003899">
    <property type="term" value="F:DNA-directed RNA polymerase activity"/>
    <property type="evidence" value="ECO:0007669"/>
    <property type="project" value="InterPro"/>
</dbReference>
<keyword evidence="3" id="KW-0862">Zinc</keyword>
<dbReference type="SUPFAM" id="SSF57783">
    <property type="entry name" value="Zinc beta-ribbon"/>
    <property type="match status" value="1"/>
</dbReference>